<sequence length="58" mass="6733">MSLIRINSRQGKEKPARRTYGVKPVSLPTYSFYGHLPVFYVDGELVIGRRLIPLERRT</sequence>
<dbReference type="RefSeq" id="WP_162766290.1">
    <property type="nucleotide sequence ID" value="NZ_FNBZ01000016.1"/>
</dbReference>
<proteinExistence type="predicted"/>
<reference evidence="1 2" key="1">
    <citation type="submission" date="2016-10" db="EMBL/GenBank/DDBJ databases">
        <authorList>
            <person name="Varghese N."/>
            <person name="Submissions S."/>
        </authorList>
    </citation>
    <scope>NUCLEOTIDE SEQUENCE [LARGE SCALE GENOMIC DNA]</scope>
    <source>
        <strain evidence="1 2">DSM 26672</strain>
    </source>
</reference>
<evidence type="ECO:0000313" key="1">
    <source>
        <dbReference type="EMBL" id="SDH78947.1"/>
    </source>
</evidence>
<comment type="caution">
    <text evidence="1">The sequence shown here is derived from an EMBL/GenBank/DDBJ whole genome shotgun (WGS) entry which is preliminary data.</text>
</comment>
<name>A0ABY0P9W8_9HYPH</name>
<dbReference type="EMBL" id="FNBZ01000016">
    <property type="protein sequence ID" value="SDH78947.1"/>
    <property type="molecule type" value="Genomic_DNA"/>
</dbReference>
<organism evidence="1 2">
    <name type="scientific">Bosea robiniae</name>
    <dbReference type="NCBI Taxonomy" id="1036780"/>
    <lineage>
        <taxon>Bacteria</taxon>
        <taxon>Pseudomonadati</taxon>
        <taxon>Pseudomonadota</taxon>
        <taxon>Alphaproteobacteria</taxon>
        <taxon>Hyphomicrobiales</taxon>
        <taxon>Boseaceae</taxon>
        <taxon>Bosea</taxon>
    </lineage>
</organism>
<gene>
    <name evidence="1" type="ORF">SAMN05421844_1164</name>
</gene>
<keyword evidence="2" id="KW-1185">Reference proteome</keyword>
<dbReference type="Proteomes" id="UP000199468">
    <property type="component" value="Unassembled WGS sequence"/>
</dbReference>
<accession>A0ABY0P9W8</accession>
<evidence type="ECO:0000313" key="2">
    <source>
        <dbReference type="Proteomes" id="UP000199468"/>
    </source>
</evidence>
<protein>
    <submittedName>
        <fullName evidence="1">Uncharacterized protein</fullName>
    </submittedName>
</protein>